<evidence type="ECO:0000313" key="3">
    <source>
        <dbReference type="Proteomes" id="UP001501222"/>
    </source>
</evidence>
<dbReference type="Proteomes" id="UP001501222">
    <property type="component" value="Unassembled WGS sequence"/>
</dbReference>
<dbReference type="Gene3D" id="3.10.180.10">
    <property type="entry name" value="2,3-Dihydroxybiphenyl 1,2-Dioxygenase, domain 1"/>
    <property type="match status" value="1"/>
</dbReference>
<reference evidence="3" key="1">
    <citation type="journal article" date="2019" name="Int. J. Syst. Evol. Microbiol.">
        <title>The Global Catalogue of Microorganisms (GCM) 10K type strain sequencing project: providing services to taxonomists for standard genome sequencing and annotation.</title>
        <authorList>
            <consortium name="The Broad Institute Genomics Platform"/>
            <consortium name="The Broad Institute Genome Sequencing Center for Infectious Disease"/>
            <person name="Wu L."/>
            <person name="Ma J."/>
        </authorList>
    </citation>
    <scope>NUCLEOTIDE SEQUENCE [LARGE SCALE GENOMIC DNA]</scope>
    <source>
        <strain evidence="3">JCM 16928</strain>
    </source>
</reference>
<dbReference type="InterPro" id="IPR041581">
    <property type="entry name" value="Glyoxalase_6"/>
</dbReference>
<keyword evidence="3" id="KW-1185">Reference proteome</keyword>
<organism evidence="2 3">
    <name type="scientific">Kribbella ginsengisoli</name>
    <dbReference type="NCBI Taxonomy" id="363865"/>
    <lineage>
        <taxon>Bacteria</taxon>
        <taxon>Bacillati</taxon>
        <taxon>Actinomycetota</taxon>
        <taxon>Actinomycetes</taxon>
        <taxon>Propionibacteriales</taxon>
        <taxon>Kribbellaceae</taxon>
        <taxon>Kribbella</taxon>
    </lineage>
</organism>
<evidence type="ECO:0000313" key="2">
    <source>
        <dbReference type="EMBL" id="GAA3593904.1"/>
    </source>
</evidence>
<name>A0ABP6Z097_9ACTN</name>
<sequence length="79" mass="8604">MATHWTLGWDARDPRRLATFWPLASNYVPEPGYDDPEGASIVDPTGKGPAIGFLEVAEPKTSKNRMHIDIRVAGEAPGT</sequence>
<dbReference type="EMBL" id="BAABAA010000017">
    <property type="protein sequence ID" value="GAA3593904.1"/>
    <property type="molecule type" value="Genomic_DNA"/>
</dbReference>
<evidence type="ECO:0000259" key="1">
    <source>
        <dbReference type="Pfam" id="PF18029"/>
    </source>
</evidence>
<proteinExistence type="predicted"/>
<gene>
    <name evidence="2" type="ORF">GCM10022235_76460</name>
</gene>
<dbReference type="RefSeq" id="WP_344849047.1">
    <property type="nucleotide sequence ID" value="NZ_BAABAA010000017.1"/>
</dbReference>
<dbReference type="InterPro" id="IPR029068">
    <property type="entry name" value="Glyas_Bleomycin-R_OHBP_Dase"/>
</dbReference>
<feature type="domain" description="Glyoxalase-like" evidence="1">
    <location>
        <begin position="9"/>
        <end position="73"/>
    </location>
</feature>
<protein>
    <recommendedName>
        <fullName evidence="1">Glyoxalase-like domain-containing protein</fullName>
    </recommendedName>
</protein>
<comment type="caution">
    <text evidence="2">The sequence shown here is derived from an EMBL/GenBank/DDBJ whole genome shotgun (WGS) entry which is preliminary data.</text>
</comment>
<accession>A0ABP6Z097</accession>
<dbReference type="Pfam" id="PF18029">
    <property type="entry name" value="Glyoxalase_6"/>
    <property type="match status" value="1"/>
</dbReference>